<organism evidence="3 4">
    <name type="scientific">Eiseniibacteriota bacterium</name>
    <dbReference type="NCBI Taxonomy" id="2212470"/>
    <lineage>
        <taxon>Bacteria</taxon>
        <taxon>Candidatus Eiseniibacteriota</taxon>
    </lineage>
</organism>
<dbReference type="Gene3D" id="3.30.470.20">
    <property type="entry name" value="ATP-grasp fold, B domain"/>
    <property type="match status" value="1"/>
</dbReference>
<reference evidence="3" key="2">
    <citation type="journal article" date="2021" name="Microbiome">
        <title>Successional dynamics and alternative stable states in a saline activated sludge microbial community over 9 years.</title>
        <authorList>
            <person name="Wang Y."/>
            <person name="Ye J."/>
            <person name="Ju F."/>
            <person name="Liu L."/>
            <person name="Boyd J.A."/>
            <person name="Deng Y."/>
            <person name="Parks D.H."/>
            <person name="Jiang X."/>
            <person name="Yin X."/>
            <person name="Woodcroft B.J."/>
            <person name="Tyson G.W."/>
            <person name="Hugenholtz P."/>
            <person name="Polz M.F."/>
            <person name="Zhang T."/>
        </authorList>
    </citation>
    <scope>NUCLEOTIDE SEQUENCE</scope>
    <source>
        <strain evidence="3">HKST-UBA01</strain>
    </source>
</reference>
<dbReference type="SUPFAM" id="SSF56059">
    <property type="entry name" value="Glutathione synthetase ATP-binding domain-like"/>
    <property type="match status" value="1"/>
</dbReference>
<dbReference type="InterPro" id="IPR013815">
    <property type="entry name" value="ATP_grasp_subdomain_1"/>
</dbReference>
<dbReference type="PANTHER" id="PTHR21621">
    <property type="entry name" value="RIBOSOMAL PROTEIN S6 MODIFICATION PROTEIN"/>
    <property type="match status" value="1"/>
</dbReference>
<reference evidence="3" key="1">
    <citation type="submission" date="2020-04" db="EMBL/GenBank/DDBJ databases">
        <authorList>
            <person name="Zhang T."/>
        </authorList>
    </citation>
    <scope>NUCLEOTIDE SEQUENCE</scope>
    <source>
        <strain evidence="3">HKST-UBA01</strain>
    </source>
</reference>
<dbReference type="InterPro" id="IPR025839">
    <property type="entry name" value="RLAN_dom"/>
</dbReference>
<dbReference type="GO" id="GO:0009432">
    <property type="term" value="P:SOS response"/>
    <property type="evidence" value="ECO:0007669"/>
    <property type="project" value="TreeGrafter"/>
</dbReference>
<dbReference type="PANTHER" id="PTHR21621:SF0">
    <property type="entry name" value="BETA-CITRYLGLUTAMATE SYNTHASE B-RELATED"/>
    <property type="match status" value="1"/>
</dbReference>
<keyword evidence="1" id="KW-0067">ATP-binding</keyword>
<dbReference type="GO" id="GO:0018169">
    <property type="term" value="F:ribosomal S6-glutamic acid ligase activity"/>
    <property type="evidence" value="ECO:0007669"/>
    <property type="project" value="TreeGrafter"/>
</dbReference>
<dbReference type="PROSITE" id="PS50975">
    <property type="entry name" value="ATP_GRASP"/>
    <property type="match status" value="1"/>
</dbReference>
<dbReference type="GO" id="GO:0005737">
    <property type="term" value="C:cytoplasm"/>
    <property type="evidence" value="ECO:0007669"/>
    <property type="project" value="TreeGrafter"/>
</dbReference>
<accession>A0A956LYZ5</accession>
<evidence type="ECO:0000313" key="3">
    <source>
        <dbReference type="EMBL" id="MCA9727592.1"/>
    </source>
</evidence>
<keyword evidence="1" id="KW-0547">Nucleotide-binding</keyword>
<dbReference type="AlphaFoldDB" id="A0A956LYZ5"/>
<dbReference type="Pfam" id="PF08443">
    <property type="entry name" value="RimK"/>
    <property type="match status" value="1"/>
</dbReference>
<evidence type="ECO:0000313" key="4">
    <source>
        <dbReference type="Proteomes" id="UP000697710"/>
    </source>
</evidence>
<proteinExistence type="predicted"/>
<evidence type="ECO:0000256" key="1">
    <source>
        <dbReference type="PROSITE-ProRule" id="PRU00409"/>
    </source>
</evidence>
<comment type="caution">
    <text evidence="3">The sequence shown here is derived from an EMBL/GenBank/DDBJ whole genome shotgun (WGS) entry which is preliminary data.</text>
</comment>
<sequence length="486" mass="55211">MTILVVVNNPKNWPLHIDGVELIAAREYLTNPAWSKIRAAKVFNLCRSYSYQSLGYYVSLLAEARGHRPLPAVSTVQDLKNQAIQRLASEDIDELIQKNLHTIHSAEFELSIYFGRNLARKYDRLSLGLFNMFPAPLLRASFKKVEDRWTMQNIRPIAASEIPQSHRPFVVEMATEYFAGRVPSRRKKTNYRYDLAILIDSAEENPPSNEKALEHFKQAAEAWSMHTTFIEKDDYGRLAEFDALFIRETTSVDHHTFRFAARAAAEGMVVIDDPQSILRCTNKVYLAEVLQRHGVPTPRSVVVHEDNLQETLGSLGLPCILKMPDSAFSQGVFKIDTEEEFVAKVNEMLEESDLIIAQEFLPSEFDWRIGVLNRQPLYACRYYMADQHWQIINWKAGEEEDYGKVQAVPIHEVPPAVVRNAVKAANLMGDGLYGVDMKQKGKKGFVIEVNDNPSLDAGYEDGVLGPALYERVMSVFVQRIESGKRG</sequence>
<dbReference type="GO" id="GO:0005524">
    <property type="term" value="F:ATP binding"/>
    <property type="evidence" value="ECO:0007669"/>
    <property type="project" value="UniProtKB-UniRule"/>
</dbReference>
<dbReference type="Gene3D" id="3.30.1490.20">
    <property type="entry name" value="ATP-grasp fold, A domain"/>
    <property type="match status" value="1"/>
</dbReference>
<evidence type="ECO:0000259" key="2">
    <source>
        <dbReference type="PROSITE" id="PS50975"/>
    </source>
</evidence>
<feature type="domain" description="ATP-grasp" evidence="2">
    <location>
        <begin position="287"/>
        <end position="477"/>
    </location>
</feature>
<dbReference type="EMBL" id="JAGQHR010000195">
    <property type="protein sequence ID" value="MCA9727592.1"/>
    <property type="molecule type" value="Genomic_DNA"/>
</dbReference>
<name>A0A956LYZ5_UNCEI</name>
<dbReference type="InterPro" id="IPR011761">
    <property type="entry name" value="ATP-grasp"/>
</dbReference>
<dbReference type="GO" id="GO:0046872">
    <property type="term" value="F:metal ion binding"/>
    <property type="evidence" value="ECO:0007669"/>
    <property type="project" value="InterPro"/>
</dbReference>
<gene>
    <name evidence="3" type="ORF">KC729_07910</name>
</gene>
<protein>
    <submittedName>
        <fullName evidence="3">RimK family protein</fullName>
    </submittedName>
</protein>
<dbReference type="Pfam" id="PF14401">
    <property type="entry name" value="RLAN"/>
    <property type="match status" value="1"/>
</dbReference>
<dbReference type="InterPro" id="IPR013651">
    <property type="entry name" value="ATP-grasp_RimK-type"/>
</dbReference>
<dbReference type="Proteomes" id="UP000697710">
    <property type="component" value="Unassembled WGS sequence"/>
</dbReference>